<dbReference type="InterPro" id="IPR016181">
    <property type="entry name" value="Acyl_CoA_acyltransferase"/>
</dbReference>
<name>A0A4Y9END0_9SPHN</name>
<accession>A0A4Y9END0</accession>
<dbReference type="PANTHER" id="PTHR41368">
    <property type="entry name" value="PROTEIN YGHO"/>
    <property type="match status" value="1"/>
</dbReference>
<dbReference type="PROSITE" id="PS51186">
    <property type="entry name" value="GNAT"/>
    <property type="match status" value="1"/>
</dbReference>
<organism evidence="2 3">
    <name type="scientific">Glacieibacterium arshaanense</name>
    <dbReference type="NCBI Taxonomy" id="2511025"/>
    <lineage>
        <taxon>Bacteria</taxon>
        <taxon>Pseudomonadati</taxon>
        <taxon>Pseudomonadota</taxon>
        <taxon>Alphaproteobacteria</taxon>
        <taxon>Sphingomonadales</taxon>
        <taxon>Sphingosinicellaceae</taxon>
        <taxon>Glacieibacterium</taxon>
    </lineage>
</organism>
<dbReference type="PANTHER" id="PTHR41368:SF1">
    <property type="entry name" value="PROTEIN YGHO"/>
    <property type="match status" value="1"/>
</dbReference>
<proteinExistence type="predicted"/>
<sequence length="387" mass="43337">MTDPKAASGLVIREVTSPADRKAFIDLVYTLYANDPNFVPPLKSDIAALIGDIRSNPWFEHGRAKFWLAWRGGEAVGRISAQVDTLVLEHIDPALGHFGMFECIDDAAVAKALIDTAEAWLRSEGMQRAQGPYSISIWDEPGLLVDGFDKPPTVMMGHHLPYYKTLIEGCGYVGVKDLYTYELDVTRSFPDIVQRIVSSGEKNKRISVRKVDKSRFAEEAALILDILNDAWTGNWGFVPLTPLEVAHVGKKLKPLVYEDLIRIASYDGVPVAFMIALPDLNEFTRDLGGSLFPFGWAKLLWRLHNPKTRRLRVPLMGVRKSLQGSRTASMLAFMLIEYIRRSGTETYDGKVGEIGWILDDNGPMQSIAHAIDSHITKTYRIFERTIA</sequence>
<dbReference type="InterPro" id="IPR039968">
    <property type="entry name" value="BcerS-like"/>
</dbReference>
<keyword evidence="2" id="KW-0808">Transferase</keyword>
<dbReference type="SUPFAM" id="SSF55729">
    <property type="entry name" value="Acyl-CoA N-acyltransferases (Nat)"/>
    <property type="match status" value="1"/>
</dbReference>
<reference evidence="2 3" key="1">
    <citation type="submission" date="2019-02" db="EMBL/GenBank/DDBJ databases">
        <title>Polymorphobacter sp. isolated from the lake at the Tibet of China.</title>
        <authorList>
            <person name="Li A."/>
        </authorList>
    </citation>
    <scope>NUCLEOTIDE SEQUENCE [LARGE SCALE GENOMIC DNA]</scope>
    <source>
        <strain evidence="2 3">DJ1R-1</strain>
    </source>
</reference>
<dbReference type="AlphaFoldDB" id="A0A4Y9END0"/>
<dbReference type="Gene3D" id="3.40.630.30">
    <property type="match status" value="1"/>
</dbReference>
<dbReference type="EMBL" id="SIHO01000002">
    <property type="protein sequence ID" value="TFU03548.1"/>
    <property type="molecule type" value="Genomic_DNA"/>
</dbReference>
<dbReference type="RefSeq" id="WP_135246140.1">
    <property type="nucleotide sequence ID" value="NZ_SIHO01000002.1"/>
</dbReference>
<dbReference type="InterPro" id="IPR000182">
    <property type="entry name" value="GNAT_dom"/>
</dbReference>
<dbReference type="GO" id="GO:0016747">
    <property type="term" value="F:acyltransferase activity, transferring groups other than amino-acyl groups"/>
    <property type="evidence" value="ECO:0007669"/>
    <property type="project" value="InterPro"/>
</dbReference>
<feature type="domain" description="N-acetyltransferase" evidence="1">
    <location>
        <begin position="10"/>
        <end position="196"/>
    </location>
</feature>
<dbReference type="OrthoDB" id="9806005at2"/>
<evidence type="ECO:0000259" key="1">
    <source>
        <dbReference type="PROSITE" id="PS51186"/>
    </source>
</evidence>
<evidence type="ECO:0000313" key="3">
    <source>
        <dbReference type="Proteomes" id="UP000297737"/>
    </source>
</evidence>
<protein>
    <submittedName>
        <fullName evidence="2">N-acetyltransferase</fullName>
    </submittedName>
</protein>
<comment type="caution">
    <text evidence="2">The sequence shown here is derived from an EMBL/GenBank/DDBJ whole genome shotgun (WGS) entry which is preliminary data.</text>
</comment>
<keyword evidence="3" id="KW-1185">Reference proteome</keyword>
<evidence type="ECO:0000313" key="2">
    <source>
        <dbReference type="EMBL" id="TFU03548.1"/>
    </source>
</evidence>
<gene>
    <name evidence="2" type="ORF">EUV02_10320</name>
</gene>
<dbReference type="Proteomes" id="UP000297737">
    <property type="component" value="Unassembled WGS sequence"/>
</dbReference>